<sequence>MRKVRTTAGQLLLLFRTDHNQFAALANQFAKTAFRLGSDPNYFLFLANYFAAKTNWFSAVVN</sequence>
<dbReference type="EMBL" id="BMHT01000001">
    <property type="protein sequence ID" value="GGE93787.1"/>
    <property type="molecule type" value="Genomic_DNA"/>
</dbReference>
<evidence type="ECO:0000313" key="2">
    <source>
        <dbReference type="Proteomes" id="UP000632273"/>
    </source>
</evidence>
<proteinExistence type="predicted"/>
<evidence type="ECO:0000313" key="1">
    <source>
        <dbReference type="EMBL" id="GGE93787.1"/>
    </source>
</evidence>
<protein>
    <submittedName>
        <fullName evidence="1">Uncharacterized protein</fullName>
    </submittedName>
</protein>
<accession>A0ABQ1TF15</accession>
<organism evidence="1 2">
    <name type="scientific">Hymenobacter cavernae</name>
    <dbReference type="NCBI Taxonomy" id="2044852"/>
    <lineage>
        <taxon>Bacteria</taxon>
        <taxon>Pseudomonadati</taxon>
        <taxon>Bacteroidota</taxon>
        <taxon>Cytophagia</taxon>
        <taxon>Cytophagales</taxon>
        <taxon>Hymenobacteraceae</taxon>
        <taxon>Hymenobacter</taxon>
    </lineage>
</organism>
<dbReference type="Proteomes" id="UP000632273">
    <property type="component" value="Unassembled WGS sequence"/>
</dbReference>
<comment type="caution">
    <text evidence="1">The sequence shown here is derived from an EMBL/GenBank/DDBJ whole genome shotgun (WGS) entry which is preliminary data.</text>
</comment>
<gene>
    <name evidence="1" type="ORF">GCM10011383_00610</name>
</gene>
<name>A0ABQ1TF15_9BACT</name>
<keyword evidence="2" id="KW-1185">Reference proteome</keyword>
<dbReference type="RefSeq" id="WP_188809850.1">
    <property type="nucleotide sequence ID" value="NZ_BMHT01000001.1"/>
</dbReference>
<reference evidence="2" key="1">
    <citation type="journal article" date="2019" name="Int. J. Syst. Evol. Microbiol.">
        <title>The Global Catalogue of Microorganisms (GCM) 10K type strain sequencing project: providing services to taxonomists for standard genome sequencing and annotation.</title>
        <authorList>
            <consortium name="The Broad Institute Genomics Platform"/>
            <consortium name="The Broad Institute Genome Sequencing Center for Infectious Disease"/>
            <person name="Wu L."/>
            <person name="Ma J."/>
        </authorList>
    </citation>
    <scope>NUCLEOTIDE SEQUENCE [LARGE SCALE GENOMIC DNA]</scope>
    <source>
        <strain evidence="2">CGMCC 1.15197</strain>
    </source>
</reference>